<dbReference type="InterPro" id="IPR036291">
    <property type="entry name" value="NAD(P)-bd_dom_sf"/>
</dbReference>
<dbReference type="PRINTS" id="PR00081">
    <property type="entry name" value="GDHRDH"/>
</dbReference>
<name>A0A1Y1SGN8_9GAMM</name>
<evidence type="ECO:0000256" key="3">
    <source>
        <dbReference type="RuleBase" id="RU000363"/>
    </source>
</evidence>
<dbReference type="GO" id="GO:0016491">
    <property type="term" value="F:oxidoreductase activity"/>
    <property type="evidence" value="ECO:0007669"/>
    <property type="project" value="UniProtKB-KW"/>
</dbReference>
<organism evidence="5 6">
    <name type="scientific">Oceanococcus atlanticus</name>
    <dbReference type="NCBI Taxonomy" id="1317117"/>
    <lineage>
        <taxon>Bacteria</taxon>
        <taxon>Pseudomonadati</taxon>
        <taxon>Pseudomonadota</taxon>
        <taxon>Gammaproteobacteria</taxon>
        <taxon>Chromatiales</taxon>
        <taxon>Oceanococcaceae</taxon>
        <taxon>Oceanococcus</taxon>
    </lineage>
</organism>
<dbReference type="SMART" id="SM00822">
    <property type="entry name" value="PKS_KR"/>
    <property type="match status" value="1"/>
</dbReference>
<dbReference type="AlphaFoldDB" id="A0A1Y1SGN8"/>
<evidence type="ECO:0000256" key="1">
    <source>
        <dbReference type="ARBA" id="ARBA00006484"/>
    </source>
</evidence>
<dbReference type="PANTHER" id="PTHR44169">
    <property type="entry name" value="NADPH-DEPENDENT 1-ACYLDIHYDROXYACETONE PHOSPHATE REDUCTASE"/>
    <property type="match status" value="1"/>
</dbReference>
<keyword evidence="2" id="KW-0560">Oxidoreductase</keyword>
<dbReference type="Proteomes" id="UP000192342">
    <property type="component" value="Unassembled WGS sequence"/>
</dbReference>
<dbReference type="PRINTS" id="PR00080">
    <property type="entry name" value="SDRFAMILY"/>
</dbReference>
<dbReference type="PANTHER" id="PTHR44169:SF6">
    <property type="entry name" value="NADPH-DEPENDENT 1-ACYLDIHYDROXYACETONE PHOSPHATE REDUCTASE"/>
    <property type="match status" value="1"/>
</dbReference>
<evidence type="ECO:0000256" key="2">
    <source>
        <dbReference type="ARBA" id="ARBA00023002"/>
    </source>
</evidence>
<dbReference type="STRING" id="1317117.ATO7_01705"/>
<dbReference type="SUPFAM" id="SSF51735">
    <property type="entry name" value="NAD(P)-binding Rossmann-fold domains"/>
    <property type="match status" value="1"/>
</dbReference>
<dbReference type="RefSeq" id="WP_083559182.1">
    <property type="nucleotide sequence ID" value="NZ_AQQV01000001.1"/>
</dbReference>
<dbReference type="PROSITE" id="PS00061">
    <property type="entry name" value="ADH_SHORT"/>
    <property type="match status" value="1"/>
</dbReference>
<dbReference type="InterPro" id="IPR057326">
    <property type="entry name" value="KR_dom"/>
</dbReference>
<gene>
    <name evidence="5" type="ORF">ATO7_01705</name>
</gene>
<evidence type="ECO:0000259" key="4">
    <source>
        <dbReference type="SMART" id="SM00822"/>
    </source>
</evidence>
<protein>
    <submittedName>
        <fullName evidence="5">Short chain dehydrogenase</fullName>
    </submittedName>
</protein>
<comment type="similarity">
    <text evidence="1 3">Belongs to the short-chain dehydrogenases/reductases (SDR) family.</text>
</comment>
<evidence type="ECO:0000313" key="5">
    <source>
        <dbReference type="EMBL" id="ORE88550.1"/>
    </source>
</evidence>
<dbReference type="Pfam" id="PF00106">
    <property type="entry name" value="adh_short"/>
    <property type="match status" value="1"/>
</dbReference>
<dbReference type="EMBL" id="AQQV01000001">
    <property type="protein sequence ID" value="ORE88550.1"/>
    <property type="molecule type" value="Genomic_DNA"/>
</dbReference>
<accession>A0A1Y1SGN8</accession>
<dbReference type="NCBIfam" id="NF004284">
    <property type="entry name" value="PRK05693.1"/>
    <property type="match status" value="1"/>
</dbReference>
<feature type="domain" description="Ketoreductase" evidence="4">
    <location>
        <begin position="4"/>
        <end position="180"/>
    </location>
</feature>
<evidence type="ECO:0000313" key="6">
    <source>
        <dbReference type="Proteomes" id="UP000192342"/>
    </source>
</evidence>
<keyword evidence="6" id="KW-1185">Reference proteome</keyword>
<proteinExistence type="inferred from homology"/>
<dbReference type="OrthoDB" id="9810734at2"/>
<reference evidence="5 6" key="1">
    <citation type="submission" date="2013-04" db="EMBL/GenBank/DDBJ databases">
        <title>Oceanococcus atlanticus 22II-S10r2 Genome Sequencing.</title>
        <authorList>
            <person name="Lai Q."/>
            <person name="Li G."/>
            <person name="Shao Z."/>
        </authorList>
    </citation>
    <scope>NUCLEOTIDE SEQUENCE [LARGE SCALE GENOMIC DNA]</scope>
    <source>
        <strain evidence="5 6">22II-S10r2</strain>
    </source>
</reference>
<sequence length="276" mass="28842">MSKRNVLITGCSSGIGQALAQGFANQGDAVIATARKPESMANLAALGCRTLALDVNDAQSRQQLADQLSGQTIDILVHNAGISAMGPLLELPEDKLRGQFETNVIAPVLLTRALFPLMRGSSAPLIVNIGSVSGILATPFAGAYCASKAALHAISDAMRMELAPFGFQVTTVQPGAIQSNFGAAATANVTAWLADNSLYAAIRDGILARAGASQVNATPAEDFADELVRQLSAGRAPRETRIGHGSRTLPALKRWLPGARLDRVLSGKFGLDKLTK</sequence>
<comment type="caution">
    <text evidence="5">The sequence shown here is derived from an EMBL/GenBank/DDBJ whole genome shotgun (WGS) entry which is preliminary data.</text>
</comment>
<dbReference type="InterPro" id="IPR020904">
    <property type="entry name" value="Sc_DH/Rdtase_CS"/>
</dbReference>
<dbReference type="CDD" id="cd05374">
    <property type="entry name" value="17beta-HSD-like_SDR_c"/>
    <property type="match status" value="1"/>
</dbReference>
<dbReference type="Gene3D" id="3.40.50.720">
    <property type="entry name" value="NAD(P)-binding Rossmann-like Domain"/>
    <property type="match status" value="1"/>
</dbReference>
<dbReference type="InterPro" id="IPR002347">
    <property type="entry name" value="SDR_fam"/>
</dbReference>